<feature type="transmembrane region" description="Helical" evidence="6">
    <location>
        <begin position="275"/>
        <end position="302"/>
    </location>
</feature>
<feature type="transmembrane region" description="Helical" evidence="6">
    <location>
        <begin position="194"/>
        <end position="216"/>
    </location>
</feature>
<evidence type="ECO:0000256" key="5">
    <source>
        <dbReference type="ARBA" id="ARBA00023136"/>
    </source>
</evidence>
<reference evidence="7 8" key="1">
    <citation type="submission" date="2020-03" db="EMBL/GenBank/DDBJ databases">
        <title>Metagenomic, metatranscriptomic, and metabolomic analyses revealed the key microbes and metabolic features during the fermentation of ganjang, Korean traditional soy sauce.</title>
        <authorList>
            <person name="Chun B.H."/>
            <person name="Jeon C.O."/>
        </authorList>
    </citation>
    <scope>NUCLEOTIDE SEQUENCE [LARGE SCALE GENOMIC DNA]</scope>
    <source>
        <strain evidence="7 8">KG14</strain>
    </source>
</reference>
<feature type="transmembrane region" description="Helical" evidence="6">
    <location>
        <begin position="314"/>
        <end position="332"/>
    </location>
</feature>
<evidence type="ECO:0000313" key="8">
    <source>
        <dbReference type="Proteomes" id="UP000536442"/>
    </source>
</evidence>
<comment type="similarity">
    <text evidence="2">Belongs to the purine-cytosine permease (2.A.39) family.</text>
</comment>
<dbReference type="AlphaFoldDB" id="A0A851HS01"/>
<feature type="transmembrane region" description="Helical" evidence="6">
    <location>
        <begin position="39"/>
        <end position="62"/>
    </location>
</feature>
<evidence type="ECO:0000256" key="3">
    <source>
        <dbReference type="ARBA" id="ARBA00022692"/>
    </source>
</evidence>
<dbReference type="Proteomes" id="UP000536442">
    <property type="component" value="Unassembled WGS sequence"/>
</dbReference>
<feature type="transmembrane region" description="Helical" evidence="6">
    <location>
        <begin position="228"/>
        <end position="255"/>
    </location>
</feature>
<gene>
    <name evidence="7" type="ORF">HLV39_11890</name>
</gene>
<organism evidence="7 8">
    <name type="scientific">Marinobacter adhaerens</name>
    <dbReference type="NCBI Taxonomy" id="1033846"/>
    <lineage>
        <taxon>Bacteria</taxon>
        <taxon>Pseudomonadati</taxon>
        <taxon>Pseudomonadota</taxon>
        <taxon>Gammaproteobacteria</taxon>
        <taxon>Pseudomonadales</taxon>
        <taxon>Marinobacteraceae</taxon>
        <taxon>Marinobacter</taxon>
    </lineage>
</organism>
<evidence type="ECO:0000313" key="7">
    <source>
        <dbReference type="EMBL" id="NWN92194.1"/>
    </source>
</evidence>
<dbReference type="GO" id="GO:0015209">
    <property type="term" value="F:cytosine transmembrane transporter activity"/>
    <property type="evidence" value="ECO:0007669"/>
    <property type="project" value="InterPro"/>
</dbReference>
<dbReference type="InterPro" id="IPR001248">
    <property type="entry name" value="Pur-cyt_permease"/>
</dbReference>
<sequence length="441" mass="47048">MAQRDMGFWDMVFLWFGANTNNASWYLGGSVASATFGGAIMVALIANPIAYAILALVGIMGFKVGVSTMALTRPAFGIKGSALPTILNTIVFTGWTVVNTFIAVISMSYIFHSLFGWPPFGEPGSTGPVVLGVIIMSILNLIAISLGRKSIKLVERVGVVIILSLGGLVTFIVFDENSLADIVAWRPSPENAMPIGEAVDIMAAFSLAWVLGIAEFTRYTRTPRSATLAPLIGATVSLVWFIFVGVVATIGVALATGNFNPDNSDPSSLVSGMGLGWVALLLIIVASVTTNVVNLMAAGISVTNITKKIKPLHSIWMVTILSSLLMAIPIYMDSFLAAFMWFLGNVGMALSALLGVLLADYFIIRRRTYDVAAMETVGGKYWYFKGVNLKAIGVWAIGVAAFLFMSEIKVLTDNVGAVYPTIALTALLYTLISLPERTASV</sequence>
<comment type="caution">
    <text evidence="7">The sequence shown here is derived from an EMBL/GenBank/DDBJ whole genome shotgun (WGS) entry which is preliminary data.</text>
</comment>
<accession>A0A851HS01</accession>
<feature type="transmembrane region" description="Helical" evidence="6">
    <location>
        <begin position="382"/>
        <end position="405"/>
    </location>
</feature>
<dbReference type="InterPro" id="IPR030191">
    <property type="entry name" value="CodB"/>
</dbReference>
<keyword evidence="5 6" id="KW-0472">Membrane</keyword>
<evidence type="ECO:0000256" key="4">
    <source>
        <dbReference type="ARBA" id="ARBA00022989"/>
    </source>
</evidence>
<keyword evidence="8" id="KW-1185">Reference proteome</keyword>
<evidence type="ECO:0000256" key="2">
    <source>
        <dbReference type="ARBA" id="ARBA00008974"/>
    </source>
</evidence>
<dbReference type="EMBL" id="JABEVQ010000006">
    <property type="protein sequence ID" value="NWN92194.1"/>
    <property type="molecule type" value="Genomic_DNA"/>
</dbReference>
<comment type="subcellular location">
    <subcellularLocation>
        <location evidence="1">Membrane</location>
        <topology evidence="1">Multi-pass membrane protein</topology>
    </subcellularLocation>
</comment>
<keyword evidence="3 6" id="KW-0812">Transmembrane</keyword>
<keyword evidence="4 6" id="KW-1133">Transmembrane helix</keyword>
<proteinExistence type="inferred from homology"/>
<dbReference type="GO" id="GO:0005886">
    <property type="term" value="C:plasma membrane"/>
    <property type="evidence" value="ECO:0007669"/>
    <property type="project" value="TreeGrafter"/>
</dbReference>
<protein>
    <submittedName>
        <fullName evidence="7">Cytosine permease</fullName>
    </submittedName>
</protein>
<evidence type="ECO:0000256" key="1">
    <source>
        <dbReference type="ARBA" id="ARBA00004141"/>
    </source>
</evidence>
<feature type="transmembrane region" description="Helical" evidence="6">
    <location>
        <begin position="417"/>
        <end position="434"/>
    </location>
</feature>
<feature type="transmembrane region" description="Helical" evidence="6">
    <location>
        <begin position="153"/>
        <end position="174"/>
    </location>
</feature>
<name>A0A851HS01_9GAMM</name>
<evidence type="ECO:0000256" key="6">
    <source>
        <dbReference type="SAM" id="Phobius"/>
    </source>
</evidence>
<dbReference type="PANTHER" id="PTHR30569">
    <property type="entry name" value="CYTOSINE TRANSPORTER CODB"/>
    <property type="match status" value="1"/>
</dbReference>
<dbReference type="PANTHER" id="PTHR30569:SF0">
    <property type="entry name" value="CYTOSINE PERMEASE"/>
    <property type="match status" value="1"/>
</dbReference>
<dbReference type="Pfam" id="PF02133">
    <property type="entry name" value="Transp_cyt_pur"/>
    <property type="match status" value="1"/>
</dbReference>
<feature type="transmembrane region" description="Helical" evidence="6">
    <location>
        <begin position="129"/>
        <end position="146"/>
    </location>
</feature>
<feature type="transmembrane region" description="Helical" evidence="6">
    <location>
        <begin position="338"/>
        <end position="362"/>
    </location>
</feature>
<dbReference type="Gene3D" id="1.10.4160.10">
    <property type="entry name" value="Hydantoin permease"/>
    <property type="match status" value="1"/>
</dbReference>
<feature type="transmembrane region" description="Helical" evidence="6">
    <location>
        <begin position="83"/>
        <end position="109"/>
    </location>
</feature>